<sequence>MSQKTKASIGGQAANSLLVQMMLSEEYCDMSFSCNGELLKVHKAVVCPQSSVIRAAMNPGFQESENSNVNMDAFTPESVRRFRQFLYTKDYDTINIHDKGAKPADNATADHNSRAASAADSTNKATSAARGSSPDGEVDHPAARDPTFRTILAHTRMNAMGDYFDIPELVKFANARINTAISKTSVDAPWVAGLPYIVEAALEIVNNGGLTELLTTAVSESLDTILTMGTLEGSPLMTPFCLELLKKCNATSQARLVTIAQQDILLSEADANCKLLADKVLVRKRRVRRSLPPPK</sequence>
<dbReference type="Pfam" id="PF00651">
    <property type="entry name" value="BTB"/>
    <property type="match status" value="1"/>
</dbReference>
<feature type="domain" description="BTB" evidence="2">
    <location>
        <begin position="28"/>
        <end position="95"/>
    </location>
</feature>
<proteinExistence type="predicted"/>
<name>A0AAW0S0L4_9HYPO</name>
<dbReference type="SUPFAM" id="SSF54695">
    <property type="entry name" value="POZ domain"/>
    <property type="match status" value="1"/>
</dbReference>
<dbReference type="AlphaFoldDB" id="A0AAW0S0L4"/>
<dbReference type="Gene3D" id="3.30.710.10">
    <property type="entry name" value="Potassium Channel Kv1.1, Chain A"/>
    <property type="match status" value="1"/>
</dbReference>
<reference evidence="3 4" key="1">
    <citation type="submission" date="2020-02" db="EMBL/GenBank/DDBJ databases">
        <title>Comparative genomics of the hypocrealean fungal genus Beauvera.</title>
        <authorList>
            <person name="Showalter D.N."/>
            <person name="Bushley K.E."/>
            <person name="Rehner S.A."/>
        </authorList>
    </citation>
    <scope>NUCLEOTIDE SEQUENCE [LARGE SCALE GENOMIC DNA]</scope>
    <source>
        <strain evidence="3 4">ARSEF4384</strain>
    </source>
</reference>
<feature type="region of interest" description="Disordered" evidence="1">
    <location>
        <begin position="98"/>
        <end position="144"/>
    </location>
</feature>
<dbReference type="InterPro" id="IPR000210">
    <property type="entry name" value="BTB/POZ_dom"/>
</dbReference>
<evidence type="ECO:0000256" key="1">
    <source>
        <dbReference type="SAM" id="MobiDB-lite"/>
    </source>
</evidence>
<dbReference type="PANTHER" id="PTHR47843">
    <property type="entry name" value="BTB DOMAIN-CONTAINING PROTEIN-RELATED"/>
    <property type="match status" value="1"/>
</dbReference>
<organism evidence="3 4">
    <name type="scientific">Beauveria asiatica</name>
    <dbReference type="NCBI Taxonomy" id="1069075"/>
    <lineage>
        <taxon>Eukaryota</taxon>
        <taxon>Fungi</taxon>
        <taxon>Dikarya</taxon>
        <taxon>Ascomycota</taxon>
        <taxon>Pezizomycotina</taxon>
        <taxon>Sordariomycetes</taxon>
        <taxon>Hypocreomycetidae</taxon>
        <taxon>Hypocreales</taxon>
        <taxon>Cordycipitaceae</taxon>
        <taxon>Beauveria</taxon>
    </lineage>
</organism>
<dbReference type="PANTHER" id="PTHR47843:SF5">
    <property type="entry name" value="BTB_POZ DOMAIN PROTEIN"/>
    <property type="match status" value="1"/>
</dbReference>
<protein>
    <recommendedName>
        <fullName evidence="2">BTB domain-containing protein</fullName>
    </recommendedName>
</protein>
<keyword evidence="4" id="KW-1185">Reference proteome</keyword>
<dbReference type="Proteomes" id="UP001397290">
    <property type="component" value="Unassembled WGS sequence"/>
</dbReference>
<evidence type="ECO:0000259" key="2">
    <source>
        <dbReference type="PROSITE" id="PS50097"/>
    </source>
</evidence>
<evidence type="ECO:0000313" key="4">
    <source>
        <dbReference type="Proteomes" id="UP001397290"/>
    </source>
</evidence>
<gene>
    <name evidence="3" type="ORF">G3M48_000264</name>
</gene>
<feature type="compositionally biased region" description="Polar residues" evidence="1">
    <location>
        <begin position="119"/>
        <end position="130"/>
    </location>
</feature>
<dbReference type="EMBL" id="JAAHCF010000104">
    <property type="protein sequence ID" value="KAK8148163.1"/>
    <property type="molecule type" value="Genomic_DNA"/>
</dbReference>
<comment type="caution">
    <text evidence="3">The sequence shown here is derived from an EMBL/GenBank/DDBJ whole genome shotgun (WGS) entry which is preliminary data.</text>
</comment>
<accession>A0AAW0S0L4</accession>
<dbReference type="CDD" id="cd18186">
    <property type="entry name" value="BTB_POZ_ZBTB_KLHL-like"/>
    <property type="match status" value="1"/>
</dbReference>
<evidence type="ECO:0000313" key="3">
    <source>
        <dbReference type="EMBL" id="KAK8148163.1"/>
    </source>
</evidence>
<dbReference type="PROSITE" id="PS50097">
    <property type="entry name" value="BTB"/>
    <property type="match status" value="1"/>
</dbReference>
<dbReference type="InterPro" id="IPR011333">
    <property type="entry name" value="SKP1/BTB/POZ_sf"/>
</dbReference>